<dbReference type="SUPFAM" id="SSF51735">
    <property type="entry name" value="NAD(P)-binding Rossmann-fold domains"/>
    <property type="match status" value="1"/>
</dbReference>
<comment type="caution">
    <text evidence="2">The sequence shown here is derived from an EMBL/GenBank/DDBJ whole genome shotgun (WGS) entry which is preliminary data.</text>
</comment>
<evidence type="ECO:0000313" key="3">
    <source>
        <dbReference type="Proteomes" id="UP000654604"/>
    </source>
</evidence>
<reference evidence="2 3" key="1">
    <citation type="submission" date="2020-10" db="EMBL/GenBank/DDBJ databases">
        <authorList>
            <person name="Castelo-Branco R."/>
            <person name="Eusebio N."/>
            <person name="Adriana R."/>
            <person name="Vieira A."/>
            <person name="Brugerolle De Fraissinette N."/>
            <person name="Rezende De Castro R."/>
            <person name="Schneider M.P."/>
            <person name="Vasconcelos V."/>
            <person name="Leao P.N."/>
        </authorList>
    </citation>
    <scope>NUCLEOTIDE SEQUENCE [LARGE SCALE GENOMIC DNA]</scope>
    <source>
        <strain evidence="2 3">LEGE 03274</strain>
    </source>
</reference>
<dbReference type="PANTHER" id="PTHR15020">
    <property type="entry name" value="FLAVIN REDUCTASE-RELATED"/>
    <property type="match status" value="1"/>
</dbReference>
<name>A0ABR9V6U1_9CHRO</name>
<dbReference type="Pfam" id="PF13460">
    <property type="entry name" value="NAD_binding_10"/>
    <property type="match status" value="1"/>
</dbReference>
<dbReference type="InterPro" id="IPR016040">
    <property type="entry name" value="NAD(P)-bd_dom"/>
</dbReference>
<sequence>MKILVAGATGQTGRRIVQELVEKGMDVRALVRDEAKAKEILPPSVEVVMGDVLKPTTLDNALKDCEVVICATGAAPSWDITAFYKVDFEGSKNLINCAKKADIDKFIFVTSLCVSKFFHPLNLFGLVLFWKKQAEKYLINSGLNYTIVRPGGLKNEDNLYPLVVKGADTLEEGSIPRRKVAQVCVEVISRPQTDGKILEIVAQEDAPSQDWDQLLAV</sequence>
<dbReference type="InterPro" id="IPR036291">
    <property type="entry name" value="NAD(P)-bd_dom_sf"/>
</dbReference>
<feature type="domain" description="NAD(P)-binding" evidence="1">
    <location>
        <begin position="7"/>
        <end position="191"/>
    </location>
</feature>
<accession>A0ABR9V6U1</accession>
<organism evidence="2 3">
    <name type="scientific">Cyanobacterium stanieri LEGE 03274</name>
    <dbReference type="NCBI Taxonomy" id="1828756"/>
    <lineage>
        <taxon>Bacteria</taxon>
        <taxon>Bacillati</taxon>
        <taxon>Cyanobacteriota</taxon>
        <taxon>Cyanophyceae</taxon>
        <taxon>Oscillatoriophycideae</taxon>
        <taxon>Chroococcales</taxon>
        <taxon>Geminocystaceae</taxon>
        <taxon>Cyanobacterium</taxon>
    </lineage>
</organism>
<dbReference type="EMBL" id="JADEWC010000013">
    <property type="protein sequence ID" value="MBE9222559.1"/>
    <property type="molecule type" value="Genomic_DNA"/>
</dbReference>
<dbReference type="Proteomes" id="UP000654604">
    <property type="component" value="Unassembled WGS sequence"/>
</dbReference>
<proteinExistence type="predicted"/>
<dbReference type="Gene3D" id="3.40.50.720">
    <property type="entry name" value="NAD(P)-binding Rossmann-like Domain"/>
    <property type="match status" value="1"/>
</dbReference>
<evidence type="ECO:0000313" key="2">
    <source>
        <dbReference type="EMBL" id="MBE9222559.1"/>
    </source>
</evidence>
<gene>
    <name evidence="2" type="ORF">IQ215_07595</name>
</gene>
<keyword evidence="3" id="KW-1185">Reference proteome</keyword>
<dbReference type="RefSeq" id="WP_193800713.1">
    <property type="nucleotide sequence ID" value="NZ_JADEWC010000013.1"/>
</dbReference>
<protein>
    <submittedName>
        <fullName evidence="2">SDR family oxidoreductase</fullName>
    </submittedName>
</protein>
<dbReference type="PANTHER" id="PTHR15020:SF42">
    <property type="entry name" value="NAD(P)-BINDING DOMAIN-CONTAINING PROTEIN"/>
    <property type="match status" value="1"/>
</dbReference>
<evidence type="ECO:0000259" key="1">
    <source>
        <dbReference type="Pfam" id="PF13460"/>
    </source>
</evidence>
<dbReference type="CDD" id="cd05243">
    <property type="entry name" value="SDR_a5"/>
    <property type="match status" value="1"/>
</dbReference>